<sequence length="1043" mass="119312">MLPPTRLRLPFLLLLTLTILKITTSTSIPHPLPPQPPPHPPPPSSNLTDPEPLFTLQIELDDALATLTITENDDPEEAVLIFCSEHGLDSESYDFLISEVLESGVFEVEEDSDEDSRHHNEYHQQQQQQQQQQPLLEIIHQIPVSDPEGRYVGTVQFTEFDEPADVAYNFVKHHNLDPAYKNLILENACELIECERIEAIIFNLNIDLGLESDTTLTIYEDEDARSEIIHFCEEYDIGEEGFDMLIEEVRNEGIQILDPERIIWRQNVQLEAGVDLGTVEVRAGEEAVDVISNFLYENLEEEKMSLYDKALTVLTEHACKAISCSRTQPLIWSEEVEDEEGNLLGVVEVFEGVEPIDAIAQFTNHFQLGEEYRDAILEACCEEVDCVRSRPRVFHQRISDENGRNIGTLEILENQEVVDAVVKFVMDKEVTLDLIALKNHFFQSACDSPGTVCTRNVAKLWEKNIVNADKTELGMLAIMEDREPVDQIWDFLNDKIEDEVARANFFFNMKPVICEGKYVRCNREAPLVFGPQPISGPEGGTVGHVSIMLGEEPIDATYKFFSRAGLFEKGWDFRAVFNQICGLEGVEGRCIRQEALKYSKKNASVDGVEIGDMAIWEHEEVIDVCYRKRLQYNLTINQQMMLFNDICKWPEVYCSRSRAAMLTQVVNKHDYDYEEYADNNSTCPRKYCGWRFISGWEGIMMDKVIPWMNKDGSIGYFKGPRFVLGMLLGLAWVNRILVFVLFRVPFVRRFRKRAKSLGMKEWAILFSGAMLYCSFIYSRSVEPTNEIDSAMHAFMGKMEGPLEVLEGEQVADAVLQWAIKEEKKHHPLLRKHIYWSLIDNACAKKTELSLEVACKRRKAYEKLDLGAITYWGMEHKITYWKNPNATMEEELDAGRVEDAADEICERLVPPMNNCNEDIATHIMEQYENFEENRQEQKSVYAKVGVCADATAGEIYIAAGKTFNRLGSNYVPYARVDNGTTDGWTTTYHPWDMKTKQAETIMNLLPQVLVEKDREWYDKPCEPVFGGAMCAKKDAKGNMMIEMG</sequence>
<keyword evidence="2" id="KW-1133">Transmembrane helix</keyword>
<feature type="compositionally biased region" description="Pro residues" evidence="1">
    <location>
        <begin position="30"/>
        <end position="44"/>
    </location>
</feature>
<accession>A0A9W7BVQ4</accession>
<keyword evidence="2" id="KW-0812">Transmembrane</keyword>
<feature type="chain" id="PRO_5040953729" evidence="3">
    <location>
        <begin position="26"/>
        <end position="1043"/>
    </location>
</feature>
<reference evidence="5" key="1">
    <citation type="journal article" date="2023" name="Commun. Biol.">
        <title>Genome analysis of Parmales, the sister group of diatoms, reveals the evolutionary specialization of diatoms from phago-mixotrophs to photoautotrophs.</title>
        <authorList>
            <person name="Ban H."/>
            <person name="Sato S."/>
            <person name="Yoshikawa S."/>
            <person name="Yamada K."/>
            <person name="Nakamura Y."/>
            <person name="Ichinomiya M."/>
            <person name="Sato N."/>
            <person name="Blanc-Mathieu R."/>
            <person name="Endo H."/>
            <person name="Kuwata A."/>
            <person name="Ogata H."/>
        </authorList>
    </citation>
    <scope>NUCLEOTIDE SEQUENCE [LARGE SCALE GENOMIC DNA]</scope>
</reference>
<evidence type="ECO:0000313" key="5">
    <source>
        <dbReference type="Proteomes" id="UP001162640"/>
    </source>
</evidence>
<feature type="transmembrane region" description="Helical" evidence="2">
    <location>
        <begin position="762"/>
        <end position="778"/>
    </location>
</feature>
<evidence type="ECO:0000313" key="4">
    <source>
        <dbReference type="EMBL" id="GMH94524.1"/>
    </source>
</evidence>
<proteinExistence type="predicted"/>
<dbReference type="AlphaFoldDB" id="A0A9W7BVQ4"/>
<dbReference type="Proteomes" id="UP001162640">
    <property type="component" value="Unassembled WGS sequence"/>
</dbReference>
<feature type="region of interest" description="Disordered" evidence="1">
    <location>
        <begin position="28"/>
        <end position="51"/>
    </location>
</feature>
<dbReference type="EMBL" id="BLQM01000561">
    <property type="protein sequence ID" value="GMH94524.1"/>
    <property type="molecule type" value="Genomic_DNA"/>
</dbReference>
<feature type="transmembrane region" description="Helical" evidence="2">
    <location>
        <begin position="722"/>
        <end position="742"/>
    </location>
</feature>
<gene>
    <name evidence="4" type="ORF">TL16_g12929</name>
</gene>
<evidence type="ECO:0000256" key="1">
    <source>
        <dbReference type="SAM" id="MobiDB-lite"/>
    </source>
</evidence>
<keyword evidence="2" id="KW-0472">Membrane</keyword>
<evidence type="ECO:0000256" key="3">
    <source>
        <dbReference type="SAM" id="SignalP"/>
    </source>
</evidence>
<protein>
    <submittedName>
        <fullName evidence="4">Uncharacterized protein</fullName>
    </submittedName>
</protein>
<feature type="region of interest" description="Disordered" evidence="1">
    <location>
        <begin position="108"/>
        <end position="131"/>
    </location>
</feature>
<feature type="signal peptide" evidence="3">
    <location>
        <begin position="1"/>
        <end position="25"/>
    </location>
</feature>
<comment type="caution">
    <text evidence="4">The sequence shown here is derived from an EMBL/GenBank/DDBJ whole genome shotgun (WGS) entry which is preliminary data.</text>
</comment>
<name>A0A9W7BVQ4_9STRA</name>
<evidence type="ECO:0000256" key="2">
    <source>
        <dbReference type="SAM" id="Phobius"/>
    </source>
</evidence>
<organism evidence="4 5">
    <name type="scientific">Triparma laevis f. inornata</name>
    <dbReference type="NCBI Taxonomy" id="1714386"/>
    <lineage>
        <taxon>Eukaryota</taxon>
        <taxon>Sar</taxon>
        <taxon>Stramenopiles</taxon>
        <taxon>Ochrophyta</taxon>
        <taxon>Bolidophyceae</taxon>
        <taxon>Parmales</taxon>
        <taxon>Triparmaceae</taxon>
        <taxon>Triparma</taxon>
    </lineage>
</organism>
<keyword evidence="3" id="KW-0732">Signal</keyword>